<keyword evidence="1" id="KW-0812">Transmembrane</keyword>
<name>A0A8J5L0T9_ZINOF</name>
<organism evidence="2 3">
    <name type="scientific">Zingiber officinale</name>
    <name type="common">Ginger</name>
    <name type="synonym">Amomum zingiber</name>
    <dbReference type="NCBI Taxonomy" id="94328"/>
    <lineage>
        <taxon>Eukaryota</taxon>
        <taxon>Viridiplantae</taxon>
        <taxon>Streptophyta</taxon>
        <taxon>Embryophyta</taxon>
        <taxon>Tracheophyta</taxon>
        <taxon>Spermatophyta</taxon>
        <taxon>Magnoliopsida</taxon>
        <taxon>Liliopsida</taxon>
        <taxon>Zingiberales</taxon>
        <taxon>Zingiberaceae</taxon>
        <taxon>Zingiber</taxon>
    </lineage>
</organism>
<evidence type="ECO:0000313" key="3">
    <source>
        <dbReference type="Proteomes" id="UP000734854"/>
    </source>
</evidence>
<evidence type="ECO:0000256" key="1">
    <source>
        <dbReference type="SAM" id="Phobius"/>
    </source>
</evidence>
<sequence length="100" mass="11404">MSNVTLTYFLFRVILASFAPLFLPVIQLDPPPPRTGSGPSRKIKAVHPELLSFFPNIVTFESYKPVTVEGNRLEEVVMWIWFLQATQCPNKCGQFTNEFV</sequence>
<dbReference type="Proteomes" id="UP000734854">
    <property type="component" value="Unassembled WGS sequence"/>
</dbReference>
<proteinExistence type="predicted"/>
<accession>A0A8J5L0T9</accession>
<comment type="caution">
    <text evidence="2">The sequence shown here is derived from an EMBL/GenBank/DDBJ whole genome shotgun (WGS) entry which is preliminary data.</text>
</comment>
<dbReference type="AlphaFoldDB" id="A0A8J5L0T9"/>
<gene>
    <name evidence="2" type="ORF">ZIOFF_045189</name>
</gene>
<protein>
    <submittedName>
        <fullName evidence="2">Uncharacterized protein</fullName>
    </submittedName>
</protein>
<dbReference type="EMBL" id="JACMSC010000012">
    <property type="protein sequence ID" value="KAG6497290.1"/>
    <property type="molecule type" value="Genomic_DNA"/>
</dbReference>
<keyword evidence="1" id="KW-0472">Membrane</keyword>
<reference evidence="2 3" key="1">
    <citation type="submission" date="2020-08" db="EMBL/GenBank/DDBJ databases">
        <title>Plant Genome Project.</title>
        <authorList>
            <person name="Zhang R.-G."/>
        </authorList>
    </citation>
    <scope>NUCLEOTIDE SEQUENCE [LARGE SCALE GENOMIC DNA]</scope>
    <source>
        <tissue evidence="2">Rhizome</tissue>
    </source>
</reference>
<keyword evidence="3" id="KW-1185">Reference proteome</keyword>
<feature type="transmembrane region" description="Helical" evidence="1">
    <location>
        <begin position="6"/>
        <end position="26"/>
    </location>
</feature>
<keyword evidence="1" id="KW-1133">Transmembrane helix</keyword>
<evidence type="ECO:0000313" key="2">
    <source>
        <dbReference type="EMBL" id="KAG6497290.1"/>
    </source>
</evidence>